<gene>
    <name evidence="1" type="ORF">GALL_234670</name>
</gene>
<dbReference type="AlphaFoldDB" id="A0A1J5RGS2"/>
<evidence type="ECO:0008006" key="2">
    <source>
        <dbReference type="Google" id="ProtNLM"/>
    </source>
</evidence>
<dbReference type="EMBL" id="MLJW01000183">
    <property type="protein sequence ID" value="OIQ94610.1"/>
    <property type="molecule type" value="Genomic_DNA"/>
</dbReference>
<name>A0A1J5RGS2_9ZZZZ</name>
<protein>
    <recommendedName>
        <fullName evidence="2">Toprim domain-containing protein</fullName>
    </recommendedName>
</protein>
<proteinExistence type="predicted"/>
<reference evidence="1" key="1">
    <citation type="submission" date="2016-10" db="EMBL/GenBank/DDBJ databases">
        <title>Sequence of Gallionella enrichment culture.</title>
        <authorList>
            <person name="Poehlein A."/>
            <person name="Muehling M."/>
            <person name="Daniel R."/>
        </authorList>
    </citation>
    <scope>NUCLEOTIDE SEQUENCE</scope>
</reference>
<organism evidence="1">
    <name type="scientific">mine drainage metagenome</name>
    <dbReference type="NCBI Taxonomy" id="410659"/>
    <lineage>
        <taxon>unclassified sequences</taxon>
        <taxon>metagenomes</taxon>
        <taxon>ecological metagenomes</taxon>
    </lineage>
</organism>
<comment type="caution">
    <text evidence="1">The sequence shown here is derived from an EMBL/GenBank/DDBJ whole genome shotgun (WGS) entry which is preliminary data.</text>
</comment>
<sequence length="236" mass="26735">MIGLVERYANGKGWNVGTANVLVEGTSDVRYLRLARDLWQRESNHDLFDSGFAVFEAGLKDDGGVQGVVRELQALRQMASQDAASLMTERKFVGLFDNDHAGRKHARMLCEMDFRVKYYRDVFLLHPVMPASNGVVGPELQRQAEAQNGSCAGLDWEIEDYLPEDLIQGFCNSNPGALIREQRMAGRVHREFTRVGKGRLQRHVAEESLVEDMIEIIRLICALRDYLGLEHKSMRP</sequence>
<evidence type="ECO:0000313" key="1">
    <source>
        <dbReference type="EMBL" id="OIQ94610.1"/>
    </source>
</evidence>
<accession>A0A1J5RGS2</accession>